<dbReference type="PANTHER" id="PTHR43701">
    <property type="entry name" value="MEMBRANE TRANSPORTER PROTEIN MJ0441-RELATED"/>
    <property type="match status" value="1"/>
</dbReference>
<evidence type="ECO:0000256" key="4">
    <source>
        <dbReference type="ARBA" id="ARBA00022989"/>
    </source>
</evidence>
<evidence type="ECO:0000256" key="6">
    <source>
        <dbReference type="RuleBase" id="RU363041"/>
    </source>
</evidence>
<keyword evidence="5 6" id="KW-0472">Membrane</keyword>
<name>A0AA48KWL1_9FIRM</name>
<dbReference type="Pfam" id="PF01925">
    <property type="entry name" value="TauE"/>
    <property type="match status" value="1"/>
</dbReference>
<dbReference type="InterPro" id="IPR002781">
    <property type="entry name" value="TM_pro_TauE-like"/>
</dbReference>
<feature type="transmembrane region" description="Helical" evidence="6">
    <location>
        <begin position="6"/>
        <end position="35"/>
    </location>
</feature>
<keyword evidence="6" id="KW-1003">Cell membrane</keyword>
<evidence type="ECO:0000256" key="5">
    <source>
        <dbReference type="ARBA" id="ARBA00023136"/>
    </source>
</evidence>
<protein>
    <recommendedName>
        <fullName evidence="6">Probable membrane transporter protein</fullName>
    </recommendedName>
</protein>
<dbReference type="AlphaFoldDB" id="A0AA48KWL1"/>
<dbReference type="InterPro" id="IPR051598">
    <property type="entry name" value="TSUP/Inactive_protease-like"/>
</dbReference>
<dbReference type="KEGG" id="ptrh:RsTaC01_1116"/>
<evidence type="ECO:0000256" key="3">
    <source>
        <dbReference type="ARBA" id="ARBA00022692"/>
    </source>
</evidence>
<evidence type="ECO:0000256" key="2">
    <source>
        <dbReference type="ARBA" id="ARBA00009142"/>
    </source>
</evidence>
<evidence type="ECO:0000313" key="7">
    <source>
        <dbReference type="EMBL" id="BED93146.1"/>
    </source>
</evidence>
<proteinExistence type="inferred from homology"/>
<dbReference type="GO" id="GO:0005886">
    <property type="term" value="C:plasma membrane"/>
    <property type="evidence" value="ECO:0007669"/>
    <property type="project" value="UniProtKB-SubCell"/>
</dbReference>
<evidence type="ECO:0000256" key="1">
    <source>
        <dbReference type="ARBA" id="ARBA00004141"/>
    </source>
</evidence>
<keyword evidence="3 6" id="KW-0812">Transmembrane</keyword>
<dbReference type="PANTHER" id="PTHR43701:SF2">
    <property type="entry name" value="MEMBRANE TRANSPORTER PROTEIN YJNA-RELATED"/>
    <property type="match status" value="1"/>
</dbReference>
<comment type="similarity">
    <text evidence="2 6">Belongs to the 4-toluene sulfonate uptake permease (TSUP) (TC 2.A.102) family.</text>
</comment>
<organism evidence="7">
    <name type="scientific">Candidatus Paraimprobicoccus trichonymphae</name>
    <dbReference type="NCBI Taxonomy" id="3033793"/>
    <lineage>
        <taxon>Bacteria</taxon>
        <taxon>Bacillati</taxon>
        <taxon>Bacillota</taxon>
        <taxon>Clostridia</taxon>
        <taxon>Candidatus Paraimprobicoccus</taxon>
    </lineage>
</organism>
<accession>A0AA48KWL1</accession>
<feature type="transmembrane region" description="Helical" evidence="6">
    <location>
        <begin position="100"/>
        <end position="118"/>
    </location>
</feature>
<feature type="transmembrane region" description="Helical" evidence="6">
    <location>
        <begin position="47"/>
        <end position="69"/>
    </location>
</feature>
<gene>
    <name evidence="7" type="ORF">RsTaC01_1116</name>
</gene>
<keyword evidence="4 6" id="KW-1133">Transmembrane helix</keyword>
<sequence length="119" mass="13391">MKRNFIIFLMIGIMSGFINGLLGTGGGIIIVPFLVKFAKLKRINSHANAVCIVLFLCIASSIFCYNFKLFYISKVWVYVISGLIGSVLGSLLLSKINTMVLKKIFACFSIWFAFRFLFK</sequence>
<dbReference type="EMBL" id="AP027925">
    <property type="protein sequence ID" value="BED93146.1"/>
    <property type="molecule type" value="Genomic_DNA"/>
</dbReference>
<comment type="subcellular location">
    <subcellularLocation>
        <location evidence="6">Cell membrane</location>
        <topology evidence="6">Multi-pass membrane protein</topology>
    </subcellularLocation>
    <subcellularLocation>
        <location evidence="1">Membrane</location>
        <topology evidence="1">Multi-pass membrane protein</topology>
    </subcellularLocation>
</comment>
<reference evidence="7" key="1">
    <citation type="journal article" date="2023" name="ISME J.">
        <title>Emergence of putative energy parasites within Clostridia revealed by genome analysis of a novel endosymbiotic clade.</title>
        <authorList>
            <person name="Takahashi K."/>
            <person name="Kuwahara H."/>
            <person name="Horikawa Y."/>
            <person name="Izawa K."/>
            <person name="Kato D."/>
            <person name="Inagaki T."/>
            <person name="Yuki M."/>
            <person name="Ohkuma M."/>
            <person name="Hongoh Y."/>
        </authorList>
    </citation>
    <scope>NUCLEOTIDE SEQUENCE</scope>
    <source>
        <strain evidence="7">RsTa-C01</strain>
    </source>
</reference>
<dbReference type="Proteomes" id="UP001335720">
    <property type="component" value="Chromosome"/>
</dbReference>
<feature type="transmembrane region" description="Helical" evidence="6">
    <location>
        <begin position="75"/>
        <end position="93"/>
    </location>
</feature>